<evidence type="ECO:0000313" key="3">
    <source>
        <dbReference type="Proteomes" id="UP000011723"/>
    </source>
</evidence>
<feature type="compositionally biased region" description="Basic residues" evidence="1">
    <location>
        <begin position="1"/>
        <end position="10"/>
    </location>
</feature>
<name>M1NNV1_9CORY</name>
<dbReference type="eggNOG" id="ENOG5032IS9">
    <property type="taxonomic scope" value="Bacteria"/>
</dbReference>
<dbReference type="KEGG" id="chn:A605_10005"/>
<gene>
    <name evidence="2" type="ORF">A605_10005</name>
</gene>
<dbReference type="PATRIC" id="fig|1121362.3.peg.2024"/>
<dbReference type="HOGENOM" id="CLU_1127596_0_0_11"/>
<feature type="region of interest" description="Disordered" evidence="1">
    <location>
        <begin position="1"/>
        <end position="35"/>
    </location>
</feature>
<accession>M1NNV1</accession>
<organism evidence="2 3">
    <name type="scientific">Corynebacterium halotolerans YIM 70093 = DSM 44683</name>
    <dbReference type="NCBI Taxonomy" id="1121362"/>
    <lineage>
        <taxon>Bacteria</taxon>
        <taxon>Bacillati</taxon>
        <taxon>Actinomycetota</taxon>
        <taxon>Actinomycetes</taxon>
        <taxon>Mycobacteriales</taxon>
        <taxon>Corynebacteriaceae</taxon>
        <taxon>Corynebacterium</taxon>
    </lineage>
</organism>
<evidence type="ECO:0000256" key="1">
    <source>
        <dbReference type="SAM" id="MobiDB-lite"/>
    </source>
</evidence>
<dbReference type="EMBL" id="CP003697">
    <property type="protein sequence ID" value="AGF73003.1"/>
    <property type="molecule type" value="Genomic_DNA"/>
</dbReference>
<keyword evidence="3" id="KW-1185">Reference proteome</keyword>
<sequence length="228" mass="25869">MTRMGLRKQVFRSDDTSPRGSGRFPAPTRSAPVPVSSDRELLQECLRMLAAYNFLPRREITRDDLLSVPVTGVVEFRRRPLTTLLMLRGRSGELLFPHVFVDDEWGRISVLDMKHFIREVAARAGTADQLGEIHFRTDPGSDNTGILQYTLRMEVRGHSFRIDPYFGDRELEAAIIEAVAPAGHRVVDLLMGLGQQPVTLWLPQDADDHLVENIHAENRHRHWGRATG</sequence>
<reference evidence="2 3" key="1">
    <citation type="journal article" date="2012" name="Stand. Genomic Sci.">
        <title>Genome sequence of the halotolerant bacterium Corynebacterium halotolerans type strain YIM 70093(T) (= DSM 44683(T)).</title>
        <authorList>
            <person name="Ruckert C."/>
            <person name="Albersmeier A."/>
            <person name="Al-Dilaimi A."/>
            <person name="Niehaus K."/>
            <person name="Szczepanowski R."/>
            <person name="Kalinowski J."/>
        </authorList>
    </citation>
    <scope>NUCLEOTIDE SEQUENCE [LARGE SCALE GENOMIC DNA]</scope>
    <source>
        <strain evidence="2">YIM 70093</strain>
    </source>
</reference>
<dbReference type="STRING" id="1121362.A605_10005"/>
<proteinExistence type="predicted"/>
<evidence type="ECO:0000313" key="2">
    <source>
        <dbReference type="EMBL" id="AGF73003.1"/>
    </source>
</evidence>
<dbReference type="AlphaFoldDB" id="M1NNV1"/>
<dbReference type="Proteomes" id="UP000011723">
    <property type="component" value="Chromosome"/>
</dbReference>
<protein>
    <submittedName>
        <fullName evidence="2">Uncharacterized protein</fullName>
    </submittedName>
</protein>